<accession>A0A2K9HI55</accession>
<gene>
    <name evidence="6" type="ORF">SAMN06265364_10456</name>
</gene>
<comment type="caution">
    <text evidence="6">The sequence shown here is derived from an EMBL/GenBank/DDBJ whole genome shotgun (WGS) entry which is preliminary data.</text>
</comment>
<dbReference type="PANTHER" id="PTHR33529">
    <property type="entry name" value="SLR0882 PROTEIN-RELATED"/>
    <property type="match status" value="1"/>
</dbReference>
<proteinExistence type="predicted"/>
<evidence type="ECO:0000256" key="5">
    <source>
        <dbReference type="ARBA" id="ARBA00023136"/>
    </source>
</evidence>
<keyword evidence="4" id="KW-1133">Transmembrane helix</keyword>
<evidence type="ECO:0000313" key="6">
    <source>
        <dbReference type="EMBL" id="SNR67959.1"/>
    </source>
</evidence>
<sequence>MFRIKKLDIFIAKQFGMLFMGTFFISLFVLMMQFLWRYVDDLIGKGLSMDVLGQFFWYMSLMMVPQALPLAILLSSLISYGNLGESSELTAIKAAGISLIQSFRGLIFISVLIAFGSFYFQNNVGPTAQKHIAQLLISMKQKSPELEIPEGIFYDGIPQTNLYVEKKDMKTGHLYNIMVYRMTDSYEDQAIILADSGMLQSTADKKHLVLNLWSGEWFENMRSQEMGNSASVPYRRETFAHKHIVLDFDGDFNLTDMAGISNDARTKSITKIQHDKDSLVHVYDSVGNAFYKDAQSLYYRTPKLKSVERKEAIKLSEEKAFNIDSAFNKLPADQRRYVVDQALSTVQQEVSDLDFKSMITSDGDKLIRLHEIEIINKFTLSLICIIFFFIGAPLGAIIRKGGLGIPIIISVIVFIIFYILDNTGYRMSRQGDWAIWFGKGLSMAVLIPMAIFFTYKANNDSTVFNADMYRRMLMKMFGMRVKRSVASKEVILHDPDYDKDAEQLKNLNVRIEDYAKTRRLKSAPNVIKVFFRYHTDHVIEKINDELETVIEDLSNTRNKVIMTELNKYPILAVKAHTRPFDHKWSNILAAVILPAGIFFYFRMWRFRLRLYRDLHTIIGCNVMIISEIIRMKEREEQRFIGIETTNNQ</sequence>
<dbReference type="PANTHER" id="PTHR33529:SF6">
    <property type="entry name" value="YJGP_YJGQ FAMILY PERMEASE"/>
    <property type="match status" value="1"/>
</dbReference>
<keyword evidence="7" id="KW-1185">Reference proteome</keyword>
<dbReference type="GO" id="GO:0043190">
    <property type="term" value="C:ATP-binding cassette (ABC) transporter complex"/>
    <property type="evidence" value="ECO:0007669"/>
    <property type="project" value="TreeGrafter"/>
</dbReference>
<keyword evidence="2" id="KW-1003">Cell membrane</keyword>
<dbReference type="EMBL" id="FZNZ01000004">
    <property type="protein sequence ID" value="SNR67959.1"/>
    <property type="molecule type" value="Genomic_DNA"/>
</dbReference>
<dbReference type="GeneID" id="94028242"/>
<comment type="subcellular location">
    <subcellularLocation>
        <location evidence="1">Cell membrane</location>
        <topology evidence="1">Multi-pass membrane protein</topology>
    </subcellularLocation>
</comment>
<dbReference type="InterPro" id="IPR005495">
    <property type="entry name" value="LptG/LptF_permease"/>
</dbReference>
<evidence type="ECO:0000256" key="2">
    <source>
        <dbReference type="ARBA" id="ARBA00022475"/>
    </source>
</evidence>
<dbReference type="Proteomes" id="UP000198427">
    <property type="component" value="Unassembled WGS sequence"/>
</dbReference>
<dbReference type="RefSeq" id="WP_089365524.1">
    <property type="nucleotide sequence ID" value="NZ_CP023863.1"/>
</dbReference>
<evidence type="ECO:0000256" key="3">
    <source>
        <dbReference type="ARBA" id="ARBA00022692"/>
    </source>
</evidence>
<name>A0A2K9HI55_9BACT</name>
<keyword evidence="3" id="KW-0812">Transmembrane</keyword>
<reference evidence="6 7" key="1">
    <citation type="submission" date="2017-06" db="EMBL/GenBank/DDBJ databases">
        <authorList>
            <person name="Varghese N."/>
            <person name="Submissions S."/>
        </authorList>
    </citation>
    <scope>NUCLEOTIDE SEQUENCE [LARGE SCALE GENOMIC DNA]</scope>
    <source>
        <strain evidence="6 7">DSM 26989</strain>
    </source>
</reference>
<evidence type="ECO:0000256" key="1">
    <source>
        <dbReference type="ARBA" id="ARBA00004651"/>
    </source>
</evidence>
<dbReference type="Pfam" id="PF03739">
    <property type="entry name" value="LptF_LptG"/>
    <property type="match status" value="1"/>
</dbReference>
<evidence type="ECO:0000256" key="4">
    <source>
        <dbReference type="ARBA" id="ARBA00022989"/>
    </source>
</evidence>
<keyword evidence="5" id="KW-0472">Membrane</keyword>
<protein>
    <submittedName>
        <fullName evidence="6">Lipopolysaccharide export system permease protein</fullName>
    </submittedName>
</protein>
<dbReference type="AlphaFoldDB" id="A0A2K9HI55"/>
<dbReference type="OrthoDB" id="1096108at2"/>
<organism evidence="6 7">
    <name type="scientific">Prevotella jejuni</name>
    <dbReference type="NCBI Taxonomy" id="1177574"/>
    <lineage>
        <taxon>Bacteria</taxon>
        <taxon>Pseudomonadati</taxon>
        <taxon>Bacteroidota</taxon>
        <taxon>Bacteroidia</taxon>
        <taxon>Bacteroidales</taxon>
        <taxon>Prevotellaceae</taxon>
        <taxon>Prevotella</taxon>
    </lineage>
</organism>
<dbReference type="KEGG" id="pje:CRM71_02160"/>
<evidence type="ECO:0000313" key="7">
    <source>
        <dbReference type="Proteomes" id="UP000198427"/>
    </source>
</evidence>
<dbReference type="GO" id="GO:0015920">
    <property type="term" value="P:lipopolysaccharide transport"/>
    <property type="evidence" value="ECO:0007669"/>
    <property type="project" value="TreeGrafter"/>
</dbReference>